<organism evidence="1 2">
    <name type="scientific">Peptoanaerobacter stomatis</name>
    <dbReference type="NCBI Taxonomy" id="796937"/>
    <lineage>
        <taxon>Bacteria</taxon>
        <taxon>Bacillati</taxon>
        <taxon>Bacillota</taxon>
        <taxon>Clostridia</taxon>
        <taxon>Peptostreptococcales</taxon>
        <taxon>Filifactoraceae</taxon>
        <taxon>Peptoanaerobacter</taxon>
    </lineage>
</organism>
<name>G9XBE2_9FIRM</name>
<sequence length="455" mass="53098">MIKLSEFEVNSKNIAKIIDKFKNDELNRLDKLYDYYNANNDILKKQNYDNKVNNKLASAYAKYVVKLQTGYFMGIPVKSKSSDDEYLEEYNKILDDNFYTDVNFELAKSAAIFGYACELIYQNENAITKFKKLDPRETILIFGTSMREFLLCAIRYYTSADLDNNVTEIAEVYTKDGIQYFSKTKNQNEFIEDIDKMQLNLFDDIPIIVYKNNDEMKSDFEDILSLNDAYDTSQSNTANDVDYFNDAYMVISGNNDIDDDEEDEYGNGKTPTAEKMKKNRMIFFPDGGDAKFLIKEINDSATENYKKRLNNDIHKFSMTPDLADEKFAGNLSGIAIKFKTIPLEENATEKENKFRVGLRKRCELITYMLNTKKNKDYDYLDITEEFTRNLPVNTTELTQTILSCSEYISRRTLLELLPQIDDVNEELRRIQEEKDEYDKLDYPISKLKSEDDLDE</sequence>
<dbReference type="EMBL" id="AFZG01000015">
    <property type="protein sequence ID" value="EHL19793.1"/>
    <property type="molecule type" value="Genomic_DNA"/>
</dbReference>
<dbReference type="RefSeq" id="WP_009529312.1">
    <property type="nucleotide sequence ID" value="NZ_JH414605.1"/>
</dbReference>
<evidence type="ECO:0000313" key="2">
    <source>
        <dbReference type="Proteomes" id="UP000003379"/>
    </source>
</evidence>
<dbReference type="HOGENOM" id="CLU_034083_1_1_9"/>
<gene>
    <name evidence="1" type="ORF">HMPREF9628_01309</name>
</gene>
<accession>G9XBE2</accession>
<dbReference type="InterPro" id="IPR006428">
    <property type="entry name" value="Portal_SPP1-type"/>
</dbReference>
<dbReference type="Proteomes" id="UP000003379">
    <property type="component" value="Unassembled WGS sequence"/>
</dbReference>
<protein>
    <submittedName>
        <fullName evidence="1">SPP1 family phage portal protein</fullName>
    </submittedName>
</protein>
<dbReference type="InterPro" id="IPR021145">
    <property type="entry name" value="Portal_protein_SPP1_Gp6-like"/>
</dbReference>
<comment type="caution">
    <text evidence="1">The sequence shown here is derived from an EMBL/GenBank/DDBJ whole genome shotgun (WGS) entry which is preliminary data.</text>
</comment>
<evidence type="ECO:0000313" key="1">
    <source>
        <dbReference type="EMBL" id="EHL19793.1"/>
    </source>
</evidence>
<dbReference type="AlphaFoldDB" id="G9XBE2"/>
<proteinExistence type="predicted"/>
<dbReference type="Pfam" id="PF05133">
    <property type="entry name" value="SPP1_portal"/>
    <property type="match status" value="1"/>
</dbReference>
<dbReference type="NCBIfam" id="TIGR01538">
    <property type="entry name" value="portal_SPP1"/>
    <property type="match status" value="1"/>
</dbReference>
<reference evidence="1 2" key="1">
    <citation type="submission" date="2011-08" db="EMBL/GenBank/DDBJ databases">
        <title>The Genome Sequence of Eubacteriaceae bacterium CM5.</title>
        <authorList>
            <consortium name="The Broad Institute Genome Sequencing Platform"/>
            <person name="Earl A."/>
            <person name="Ward D."/>
            <person name="Feldgarden M."/>
            <person name="Gevers D."/>
            <person name="Sizova M."/>
            <person name="Hazen A."/>
            <person name="Epstein S."/>
            <person name="Young S.K."/>
            <person name="Zeng Q."/>
            <person name="Gargeya S."/>
            <person name="Fitzgerald M."/>
            <person name="Haas B."/>
            <person name="Abouelleil A."/>
            <person name="Alvarado L."/>
            <person name="Arachchi H.M."/>
            <person name="Berlin A."/>
            <person name="Brown A."/>
            <person name="Chapman S.B."/>
            <person name="Chen Z."/>
            <person name="Dunbar C."/>
            <person name="Freedman E."/>
            <person name="Gearin G."/>
            <person name="Gellesch M."/>
            <person name="Goldberg J."/>
            <person name="Griggs A."/>
            <person name="Gujja S."/>
            <person name="Heiman D."/>
            <person name="Howarth C."/>
            <person name="Larson L."/>
            <person name="Lui A."/>
            <person name="MacDonald P.J.P."/>
            <person name="Montmayeur A."/>
            <person name="Murphy C."/>
            <person name="Neiman D."/>
            <person name="Pearson M."/>
            <person name="Priest M."/>
            <person name="Roberts A."/>
            <person name="Saif S."/>
            <person name="Shea T."/>
            <person name="Shenoy N."/>
            <person name="Sisk P."/>
            <person name="Stolte C."/>
            <person name="Sykes S."/>
            <person name="Wortman J."/>
            <person name="Nusbaum C."/>
            <person name="Birren B."/>
        </authorList>
    </citation>
    <scope>NUCLEOTIDE SEQUENCE [LARGE SCALE GENOMIC DNA]</scope>
    <source>
        <strain evidence="1 2">CM5</strain>
    </source>
</reference>